<comment type="similarity">
    <text evidence="1">Belongs to the glycosyltransferase 15 family.</text>
</comment>
<dbReference type="Proteomes" id="UP000649617">
    <property type="component" value="Unassembled WGS sequence"/>
</dbReference>
<dbReference type="Gene3D" id="3.90.550.10">
    <property type="entry name" value="Spore Coat Polysaccharide Biosynthesis Protein SpsA, Chain A"/>
    <property type="match status" value="1"/>
</dbReference>
<accession>A0A812UJM9</accession>
<dbReference type="PANTHER" id="PTHR31121">
    <property type="entry name" value="ALPHA-1,2 MANNOSYLTRANSFERASE KTR1"/>
    <property type="match status" value="1"/>
</dbReference>
<comment type="caution">
    <text evidence="3">The sequence shown here is derived from an EMBL/GenBank/DDBJ whole genome shotgun (WGS) entry which is preliminary data.</text>
</comment>
<dbReference type="GO" id="GO:0006487">
    <property type="term" value="P:protein N-linked glycosylation"/>
    <property type="evidence" value="ECO:0007669"/>
    <property type="project" value="TreeGrafter"/>
</dbReference>
<feature type="non-terminal residue" evidence="3">
    <location>
        <position position="324"/>
    </location>
</feature>
<gene>
    <name evidence="3" type="primary">YUR1</name>
    <name evidence="3" type="ORF">SPIL2461_LOCUS15261</name>
</gene>
<evidence type="ECO:0000313" key="3">
    <source>
        <dbReference type="EMBL" id="CAE7567470.1"/>
    </source>
</evidence>
<dbReference type="Pfam" id="PF01793">
    <property type="entry name" value="Glyco_transf_15"/>
    <property type="match status" value="2"/>
</dbReference>
<sequence>MASGGRIDELQFALPNWWERFNWQWDHPVLVFHQNLTRHEVALIRNASQNRVWFANIDHHFRQPEKLPRGPDRIIETDIRTGYRFMCRFKATFVLDQPALRGFQWMLWMDSDSYFTGQVSQDFASEMRKAGAVFGYTHFGMEDAPLVKNLFDAALLFEAAELGGSKGRPPAALEEEEGGVPIRERAFADGFDPSEKNQYYERLLTVTSGLDRGQVLPFGSPTWKGKVPLTDFLLLDIVSFRTDALRRFTDWIDEWGGWWLYRWGDAAIRGVQAWIMLEAKECLNFPDLPYVHQHFCRCRDPDQACTFLGRGEKLFNWTCDNSFM</sequence>
<protein>
    <submittedName>
        <fullName evidence="3">YUR1 protein</fullName>
    </submittedName>
</protein>
<proteinExistence type="inferred from homology"/>
<dbReference type="GO" id="GO:0016020">
    <property type="term" value="C:membrane"/>
    <property type="evidence" value="ECO:0007669"/>
    <property type="project" value="InterPro"/>
</dbReference>
<dbReference type="OrthoDB" id="408076at2759"/>
<keyword evidence="2" id="KW-0808">Transferase</keyword>
<dbReference type="GO" id="GO:0000026">
    <property type="term" value="F:alpha-1,2-mannosyltransferase activity"/>
    <property type="evidence" value="ECO:0007669"/>
    <property type="project" value="TreeGrafter"/>
</dbReference>
<dbReference type="GO" id="GO:0005794">
    <property type="term" value="C:Golgi apparatus"/>
    <property type="evidence" value="ECO:0007669"/>
    <property type="project" value="TreeGrafter"/>
</dbReference>
<evidence type="ECO:0000256" key="1">
    <source>
        <dbReference type="ARBA" id="ARBA00007677"/>
    </source>
</evidence>
<name>A0A812UJM9_SYMPI</name>
<dbReference type="GO" id="GO:0000032">
    <property type="term" value="P:cell wall mannoprotein biosynthetic process"/>
    <property type="evidence" value="ECO:0007669"/>
    <property type="project" value="TreeGrafter"/>
</dbReference>
<keyword evidence="4" id="KW-1185">Reference proteome</keyword>
<dbReference type="EMBL" id="CAJNIZ010036769">
    <property type="protein sequence ID" value="CAE7567470.1"/>
    <property type="molecule type" value="Genomic_DNA"/>
</dbReference>
<dbReference type="PANTHER" id="PTHR31121:SF6">
    <property type="entry name" value="ALPHA-1,2 MANNOSYLTRANSFERASE KTR1"/>
    <property type="match status" value="1"/>
</dbReference>
<dbReference type="InterPro" id="IPR029044">
    <property type="entry name" value="Nucleotide-diphossugar_trans"/>
</dbReference>
<dbReference type="InterPro" id="IPR002685">
    <property type="entry name" value="Glyco_trans_15"/>
</dbReference>
<evidence type="ECO:0000313" key="4">
    <source>
        <dbReference type="Proteomes" id="UP000649617"/>
    </source>
</evidence>
<dbReference type="SUPFAM" id="SSF53448">
    <property type="entry name" value="Nucleotide-diphospho-sugar transferases"/>
    <property type="match status" value="1"/>
</dbReference>
<evidence type="ECO:0000256" key="2">
    <source>
        <dbReference type="ARBA" id="ARBA00022679"/>
    </source>
</evidence>
<reference evidence="3" key="1">
    <citation type="submission" date="2021-02" db="EMBL/GenBank/DDBJ databases">
        <authorList>
            <person name="Dougan E. K."/>
            <person name="Rhodes N."/>
            <person name="Thang M."/>
            <person name="Chan C."/>
        </authorList>
    </citation>
    <scope>NUCLEOTIDE SEQUENCE</scope>
</reference>
<organism evidence="3 4">
    <name type="scientific">Symbiodinium pilosum</name>
    <name type="common">Dinoflagellate</name>
    <dbReference type="NCBI Taxonomy" id="2952"/>
    <lineage>
        <taxon>Eukaryota</taxon>
        <taxon>Sar</taxon>
        <taxon>Alveolata</taxon>
        <taxon>Dinophyceae</taxon>
        <taxon>Suessiales</taxon>
        <taxon>Symbiodiniaceae</taxon>
        <taxon>Symbiodinium</taxon>
    </lineage>
</organism>
<dbReference type="AlphaFoldDB" id="A0A812UJM9"/>